<evidence type="ECO:0000313" key="1">
    <source>
        <dbReference type="EMBL" id="ERK40542.1"/>
    </source>
</evidence>
<gene>
    <name evidence="1" type="ORF">HMPREF9135_1279</name>
</gene>
<protein>
    <submittedName>
        <fullName evidence="1">Uncharacterized protein</fullName>
    </submittedName>
</protein>
<dbReference type="Proteomes" id="UP000016648">
    <property type="component" value="Unassembled WGS sequence"/>
</dbReference>
<organism evidence="1 2">
    <name type="scientific">Segatella baroniae F0067</name>
    <dbReference type="NCBI Taxonomy" id="1115809"/>
    <lineage>
        <taxon>Bacteria</taxon>
        <taxon>Pseudomonadati</taxon>
        <taxon>Bacteroidota</taxon>
        <taxon>Bacteroidia</taxon>
        <taxon>Bacteroidales</taxon>
        <taxon>Prevotellaceae</taxon>
        <taxon>Segatella</taxon>
    </lineage>
</organism>
<sequence>MALKKRKASLSNVYNKMNINRNMLPLHRRYELMALIQT</sequence>
<proteinExistence type="predicted"/>
<comment type="caution">
    <text evidence="1">The sequence shown here is derived from an EMBL/GenBank/DDBJ whole genome shotgun (WGS) entry which is preliminary data.</text>
</comment>
<name>U2QP50_9BACT</name>
<keyword evidence="2" id="KW-1185">Reference proteome</keyword>
<dbReference type="AlphaFoldDB" id="U2QP50"/>
<reference evidence="1 2" key="1">
    <citation type="submission" date="2013-08" db="EMBL/GenBank/DDBJ databases">
        <authorList>
            <person name="Durkin A.S."/>
            <person name="Haft D.R."/>
            <person name="McCorrison J."/>
            <person name="Torralba M."/>
            <person name="Gillis M."/>
            <person name="Haft D.H."/>
            <person name="Methe B."/>
            <person name="Sutton G."/>
            <person name="Nelson K.E."/>
        </authorList>
    </citation>
    <scope>NUCLEOTIDE SEQUENCE [LARGE SCALE GENOMIC DNA]</scope>
    <source>
        <strain evidence="1 2">F0067</strain>
    </source>
</reference>
<accession>U2QP50</accession>
<evidence type="ECO:0000313" key="2">
    <source>
        <dbReference type="Proteomes" id="UP000016648"/>
    </source>
</evidence>
<dbReference type="EMBL" id="AWEY01000004">
    <property type="protein sequence ID" value="ERK40542.1"/>
    <property type="molecule type" value="Genomic_DNA"/>
</dbReference>